<protein>
    <submittedName>
        <fullName evidence="4">Uncharacterized protein SYNPCC7002_A1628</fullName>
    </submittedName>
</protein>
<gene>
    <name evidence="4" type="ORF">SPHA_11038</name>
</gene>
<keyword evidence="2" id="KW-0732">Signal</keyword>
<evidence type="ECO:0000313" key="5">
    <source>
        <dbReference type="Proteomes" id="UP000597762"/>
    </source>
</evidence>
<dbReference type="PANTHER" id="PTHR10625:SF19">
    <property type="entry name" value="HISTONE DEACETYLASE 12"/>
    <property type="match status" value="1"/>
</dbReference>
<feature type="chain" id="PRO_5032380966" evidence="2">
    <location>
        <begin position="24"/>
        <end position="371"/>
    </location>
</feature>
<dbReference type="SUPFAM" id="SSF52768">
    <property type="entry name" value="Arginase/deacetylase"/>
    <property type="match status" value="1"/>
</dbReference>
<dbReference type="CDD" id="cd09993">
    <property type="entry name" value="HDAC_classIV"/>
    <property type="match status" value="1"/>
</dbReference>
<evidence type="ECO:0000313" key="4">
    <source>
        <dbReference type="EMBL" id="CAE1170319.1"/>
    </source>
</evidence>
<dbReference type="InterPro" id="IPR044150">
    <property type="entry name" value="HDAC_classIV"/>
</dbReference>
<dbReference type="PANTHER" id="PTHR10625">
    <property type="entry name" value="HISTONE DEACETYLASE HDAC1-RELATED"/>
    <property type="match status" value="1"/>
</dbReference>
<evidence type="ECO:0000256" key="2">
    <source>
        <dbReference type="SAM" id="SignalP"/>
    </source>
</evidence>
<dbReference type="GO" id="GO:0040029">
    <property type="term" value="P:epigenetic regulation of gene expression"/>
    <property type="evidence" value="ECO:0007669"/>
    <property type="project" value="TreeGrafter"/>
</dbReference>
<accession>A0A812B5U8</accession>
<dbReference type="Gene3D" id="3.40.800.20">
    <property type="entry name" value="Histone deacetylase domain"/>
    <property type="match status" value="1"/>
</dbReference>
<dbReference type="InterPro" id="IPR000286">
    <property type="entry name" value="HDACs"/>
</dbReference>
<dbReference type="Pfam" id="PF00850">
    <property type="entry name" value="Hist_deacetyl"/>
    <property type="match status" value="1"/>
</dbReference>
<dbReference type="AlphaFoldDB" id="A0A812B5U8"/>
<dbReference type="InterPro" id="IPR037138">
    <property type="entry name" value="His_deacetylse_dom_sf"/>
</dbReference>
<sequence length="371" mass="42375">MPYIFQLILFNMSMCLFYQNVLCQSKMMKNFLPKENIIPKKHVSSLNLDIQAEEFRKSSKKVTKYESKGLPIVHHYKYVSELPVGHRFAMKKFHGILRYLRQDNVISMKQVVEPCPLDMEKMSGVHTTDYLKKFFNGLTSDNEQRRTGFKWTPGLVERCQYETGGTLLAAQIAHQKGLACSTGGGTHHAFPSYGSGFCLVNDLAIAASQLKEQKLAKKILIVDLDVHQGDGTAFIFQNDLDVFTLSMHCQNNFPLTKQKSDLDIELENFIEDLEYLAILKEHLPHVLNTFRPEFVFYDAGVDPHVNDELGYLNLSDQGLFDRDYYVLKLLASHGIPCATVVGGGYSTNREQLYIRHTIIHRAATKIWNENL</sequence>
<evidence type="ECO:0000256" key="1">
    <source>
        <dbReference type="ARBA" id="ARBA00022801"/>
    </source>
</evidence>
<reference evidence="4" key="1">
    <citation type="submission" date="2021-01" db="EMBL/GenBank/DDBJ databases">
        <authorList>
            <person name="Li R."/>
            <person name="Bekaert M."/>
        </authorList>
    </citation>
    <scope>NUCLEOTIDE SEQUENCE</scope>
    <source>
        <strain evidence="4">Farmed</strain>
    </source>
</reference>
<feature type="signal peptide" evidence="2">
    <location>
        <begin position="1"/>
        <end position="23"/>
    </location>
</feature>
<dbReference type="OrthoDB" id="437693at2759"/>
<dbReference type="GO" id="GO:0004407">
    <property type="term" value="F:histone deacetylase activity"/>
    <property type="evidence" value="ECO:0007669"/>
    <property type="project" value="InterPro"/>
</dbReference>
<feature type="domain" description="Histone deacetylase" evidence="3">
    <location>
        <begin position="86"/>
        <end position="349"/>
    </location>
</feature>
<organism evidence="4 5">
    <name type="scientific">Acanthosepion pharaonis</name>
    <name type="common">Pharaoh cuttlefish</name>
    <name type="synonym">Sepia pharaonis</name>
    <dbReference type="NCBI Taxonomy" id="158019"/>
    <lineage>
        <taxon>Eukaryota</taxon>
        <taxon>Metazoa</taxon>
        <taxon>Spiralia</taxon>
        <taxon>Lophotrochozoa</taxon>
        <taxon>Mollusca</taxon>
        <taxon>Cephalopoda</taxon>
        <taxon>Coleoidea</taxon>
        <taxon>Decapodiformes</taxon>
        <taxon>Sepiida</taxon>
        <taxon>Sepiina</taxon>
        <taxon>Sepiidae</taxon>
        <taxon>Acanthosepion</taxon>
    </lineage>
</organism>
<dbReference type="EMBL" id="CAHIKZ030000363">
    <property type="protein sequence ID" value="CAE1170319.1"/>
    <property type="molecule type" value="Genomic_DNA"/>
</dbReference>
<name>A0A812B5U8_ACAPH</name>
<dbReference type="InterPro" id="IPR023801">
    <property type="entry name" value="His_deacetylse_dom"/>
</dbReference>
<dbReference type="PRINTS" id="PR01270">
    <property type="entry name" value="HDASUPER"/>
</dbReference>
<evidence type="ECO:0000259" key="3">
    <source>
        <dbReference type="Pfam" id="PF00850"/>
    </source>
</evidence>
<keyword evidence="1" id="KW-0378">Hydrolase</keyword>
<dbReference type="GO" id="GO:0016787">
    <property type="term" value="F:hydrolase activity"/>
    <property type="evidence" value="ECO:0007669"/>
    <property type="project" value="UniProtKB-KW"/>
</dbReference>
<keyword evidence="5" id="KW-1185">Reference proteome</keyword>
<comment type="caution">
    <text evidence="4">The sequence shown here is derived from an EMBL/GenBank/DDBJ whole genome shotgun (WGS) entry which is preliminary data.</text>
</comment>
<proteinExistence type="predicted"/>
<dbReference type="Proteomes" id="UP000597762">
    <property type="component" value="Unassembled WGS sequence"/>
</dbReference>
<dbReference type="InterPro" id="IPR023696">
    <property type="entry name" value="Ureohydrolase_dom_sf"/>
</dbReference>